<dbReference type="GO" id="GO:0006355">
    <property type="term" value="P:regulation of DNA-templated transcription"/>
    <property type="evidence" value="ECO:0007669"/>
    <property type="project" value="InterPro"/>
</dbReference>
<reference evidence="2 3" key="1">
    <citation type="submission" date="2017-09" db="EMBL/GenBank/DDBJ databases">
        <title>Bacterial strain isolated from the female urinary microbiota.</title>
        <authorList>
            <person name="Thomas-White K."/>
            <person name="Kumar N."/>
            <person name="Forster S."/>
            <person name="Putonti C."/>
            <person name="Lawley T."/>
            <person name="Wolfe A.J."/>
        </authorList>
    </citation>
    <scope>NUCLEOTIDE SEQUENCE [LARGE SCALE GENOMIC DNA]</scope>
    <source>
        <strain evidence="2 3">UMB0683</strain>
    </source>
</reference>
<evidence type="ECO:0000313" key="3">
    <source>
        <dbReference type="Proteomes" id="UP000239920"/>
    </source>
</evidence>
<dbReference type="Proteomes" id="UP000239920">
    <property type="component" value="Unassembled WGS sequence"/>
</dbReference>
<dbReference type="Pfam" id="PF13411">
    <property type="entry name" value="MerR_1"/>
    <property type="match status" value="1"/>
</dbReference>
<dbReference type="InterPro" id="IPR000551">
    <property type="entry name" value="MerR-type_HTH_dom"/>
</dbReference>
<dbReference type="OrthoDB" id="9806513at2"/>
<sequence>MDALGKQFREIFKSDDIKIGMSELAKVTGVSSSQIRYWERKGYIHSQQDQQNKNHHFSLMTAYQVRIIKFYLDQGYTLQVAVQKERERRALGKVFRHFISDRIQGIEQDSDGDGLVRLGKLDDDPTREVYARVDKNGQTTLHLRVVQED</sequence>
<dbReference type="InterPro" id="IPR009061">
    <property type="entry name" value="DNA-bd_dom_put_sf"/>
</dbReference>
<dbReference type="AlphaFoldDB" id="A0A2J6NMT4"/>
<name>A0A2J6NMT4_9LACO</name>
<organism evidence="2 3">
    <name type="scientific">Limosilactobacillus pontis</name>
    <dbReference type="NCBI Taxonomy" id="35787"/>
    <lineage>
        <taxon>Bacteria</taxon>
        <taxon>Bacillati</taxon>
        <taxon>Bacillota</taxon>
        <taxon>Bacilli</taxon>
        <taxon>Lactobacillales</taxon>
        <taxon>Lactobacillaceae</taxon>
        <taxon>Limosilactobacillus</taxon>
    </lineage>
</organism>
<protein>
    <submittedName>
        <fullName evidence="2">MerR family transcriptional regulator</fullName>
    </submittedName>
</protein>
<dbReference type="RefSeq" id="WP_104688537.1">
    <property type="nucleotide sequence ID" value="NZ_JBKTHY010000016.1"/>
</dbReference>
<dbReference type="GO" id="GO:0003677">
    <property type="term" value="F:DNA binding"/>
    <property type="evidence" value="ECO:0007669"/>
    <property type="project" value="InterPro"/>
</dbReference>
<evidence type="ECO:0000313" key="2">
    <source>
        <dbReference type="EMBL" id="PMB82628.1"/>
    </source>
</evidence>
<accession>A0A2J6NMT4</accession>
<gene>
    <name evidence="2" type="ORF">CK797_04130</name>
</gene>
<dbReference type="CDD" id="cd01105">
    <property type="entry name" value="HTH_GlnR-like"/>
    <property type="match status" value="1"/>
</dbReference>
<comment type="caution">
    <text evidence="2">The sequence shown here is derived from an EMBL/GenBank/DDBJ whole genome shotgun (WGS) entry which is preliminary data.</text>
</comment>
<feature type="domain" description="HTH merR-type" evidence="1">
    <location>
        <begin position="21"/>
        <end position="81"/>
    </location>
</feature>
<dbReference type="SUPFAM" id="SSF46955">
    <property type="entry name" value="Putative DNA-binding domain"/>
    <property type="match status" value="1"/>
</dbReference>
<dbReference type="Gene3D" id="1.10.1660.10">
    <property type="match status" value="1"/>
</dbReference>
<evidence type="ECO:0000259" key="1">
    <source>
        <dbReference type="Pfam" id="PF13411"/>
    </source>
</evidence>
<proteinExistence type="predicted"/>
<dbReference type="EMBL" id="PNFV01000004">
    <property type="protein sequence ID" value="PMB82628.1"/>
    <property type="molecule type" value="Genomic_DNA"/>
</dbReference>